<name>A0AAU9JLF1_9CILI</name>
<dbReference type="Proteomes" id="UP001162131">
    <property type="component" value="Unassembled WGS sequence"/>
</dbReference>
<organism evidence="1 2">
    <name type="scientific">Blepharisma stoltei</name>
    <dbReference type="NCBI Taxonomy" id="1481888"/>
    <lineage>
        <taxon>Eukaryota</taxon>
        <taxon>Sar</taxon>
        <taxon>Alveolata</taxon>
        <taxon>Ciliophora</taxon>
        <taxon>Postciliodesmatophora</taxon>
        <taxon>Heterotrichea</taxon>
        <taxon>Heterotrichida</taxon>
        <taxon>Blepharismidae</taxon>
        <taxon>Blepharisma</taxon>
    </lineage>
</organism>
<keyword evidence="2" id="KW-1185">Reference proteome</keyword>
<gene>
    <name evidence="1" type="ORF">BSTOLATCC_MIC43097</name>
</gene>
<dbReference type="EMBL" id="CAJZBQ010000042">
    <property type="protein sequence ID" value="CAG9327100.1"/>
    <property type="molecule type" value="Genomic_DNA"/>
</dbReference>
<comment type="caution">
    <text evidence="1">The sequence shown here is derived from an EMBL/GenBank/DDBJ whole genome shotgun (WGS) entry which is preliminary data.</text>
</comment>
<evidence type="ECO:0000313" key="1">
    <source>
        <dbReference type="EMBL" id="CAG9327100.1"/>
    </source>
</evidence>
<dbReference type="AlphaFoldDB" id="A0AAU9JLF1"/>
<sequence length="140" mass="16585">MKKLLIQHGDNETIGNLVQSEKQPWKTIYDCKIYKGDDLCWIEQKNQEGRSRRKDSSDEAVQNKPLIRIAVLIIANHLWIGDVRERKRLKFQFCNLYGENGIRLIHIFTYFYLLISVNLYCKSNKFALLLYLKNLFIICS</sequence>
<reference evidence="1" key="1">
    <citation type="submission" date="2021-09" db="EMBL/GenBank/DDBJ databases">
        <authorList>
            <consortium name="AG Swart"/>
            <person name="Singh M."/>
            <person name="Singh A."/>
            <person name="Seah K."/>
            <person name="Emmerich C."/>
        </authorList>
    </citation>
    <scope>NUCLEOTIDE SEQUENCE</scope>
    <source>
        <strain evidence="1">ATCC30299</strain>
    </source>
</reference>
<evidence type="ECO:0000313" key="2">
    <source>
        <dbReference type="Proteomes" id="UP001162131"/>
    </source>
</evidence>
<protein>
    <submittedName>
        <fullName evidence="1">Uncharacterized protein</fullName>
    </submittedName>
</protein>
<proteinExistence type="predicted"/>
<accession>A0AAU9JLF1</accession>